<sequence>MDPLEANAAHENTLDRLKTLAATWSAMPFDGHLVLGHPTEGGLILLNPSARLLWERLRRHDVAASELASDADVDALINAFRGAGLLDELPAPTPAPSAAETPPALAATEICLDAVYACGPRPIRVRCTDPHLSELLAAVLAPCYATAIPHGEFLIIGGSSGITLYEDGILARRGLTLAHARNAVLNRMIRLGRPEQRFTTILHGAAVADGDRCLVLLGGGGSGKSTLAAALIAEGWRLVSDDLIPLEARTGHVWSVPYALSVKKGSWPLLSASFPALRTAPTHRFGARCIRYLGAVPRPPLFSGCPVTALLFVRYAADAPAGAVRLRPVAALAELTTSLSAIPVAPDDRIDLLRWLETRPAWRLSYSSWAEAIMLVRQALADT</sequence>
<dbReference type="InterPro" id="IPR027417">
    <property type="entry name" value="P-loop_NTPase"/>
</dbReference>
<evidence type="ECO:0000313" key="1">
    <source>
        <dbReference type="EMBL" id="SUS08141.1"/>
    </source>
</evidence>
<accession>A0A380TKD2</accession>
<dbReference type="EMBL" id="UIDG01000545">
    <property type="protein sequence ID" value="SUS08141.1"/>
    <property type="molecule type" value="Genomic_DNA"/>
</dbReference>
<reference evidence="1" key="1">
    <citation type="submission" date="2018-07" db="EMBL/GenBank/DDBJ databases">
        <authorList>
            <person name="Quirk P.G."/>
            <person name="Krulwich T.A."/>
        </authorList>
    </citation>
    <scope>NUCLEOTIDE SEQUENCE</scope>
</reference>
<organism evidence="1">
    <name type="scientific">metagenome</name>
    <dbReference type="NCBI Taxonomy" id="256318"/>
    <lineage>
        <taxon>unclassified sequences</taxon>
        <taxon>metagenomes</taxon>
    </lineage>
</organism>
<evidence type="ECO:0008006" key="2">
    <source>
        <dbReference type="Google" id="ProtNLM"/>
    </source>
</evidence>
<proteinExistence type="predicted"/>
<name>A0A380TKD2_9ZZZZ</name>
<dbReference type="AlphaFoldDB" id="A0A380TKD2"/>
<dbReference type="Gene3D" id="3.40.50.300">
    <property type="entry name" value="P-loop containing nucleotide triphosphate hydrolases"/>
    <property type="match status" value="1"/>
</dbReference>
<protein>
    <recommendedName>
        <fullName evidence="2">Hpr(Ser) kinase/phosphatase</fullName>
    </recommendedName>
</protein>
<dbReference type="SUPFAM" id="SSF53795">
    <property type="entry name" value="PEP carboxykinase-like"/>
    <property type="match status" value="1"/>
</dbReference>
<gene>
    <name evidence="1" type="ORF">DF3PB_590013</name>
</gene>